<dbReference type="InterPro" id="IPR036188">
    <property type="entry name" value="FAD/NAD-bd_sf"/>
</dbReference>
<accession>A0A1J8PN24</accession>
<comment type="caution">
    <text evidence="1">The sequence shown here is derived from an EMBL/GenBank/DDBJ whole genome shotgun (WGS) entry which is preliminary data.</text>
</comment>
<gene>
    <name evidence="1" type="ORF">AZE42_06205</name>
</gene>
<dbReference type="Gene3D" id="3.30.70.2450">
    <property type="match status" value="1"/>
</dbReference>
<keyword evidence="2" id="KW-1185">Reference proteome</keyword>
<evidence type="ECO:0000313" key="1">
    <source>
        <dbReference type="EMBL" id="OJA09911.1"/>
    </source>
</evidence>
<dbReference type="STRING" id="180088.A0A1J8PN24"/>
<name>A0A1J8PN24_9AGAM</name>
<dbReference type="Proteomes" id="UP000183567">
    <property type="component" value="Unassembled WGS sequence"/>
</dbReference>
<reference evidence="1 2" key="1">
    <citation type="submission" date="2016-03" db="EMBL/GenBank/DDBJ databases">
        <title>Comparative genomics of the ectomycorrhizal sister species Rhizopogon vinicolor and Rhizopogon vesiculosus (Basidiomycota: Boletales) reveals a divergence of the mating type B locus.</title>
        <authorList>
            <person name="Mujic A.B."/>
            <person name="Kuo A."/>
            <person name="Tritt A."/>
            <person name="Lipzen A."/>
            <person name="Chen C."/>
            <person name="Johnson J."/>
            <person name="Sharma A."/>
            <person name="Barry K."/>
            <person name="Grigoriev I.V."/>
            <person name="Spatafora J.W."/>
        </authorList>
    </citation>
    <scope>NUCLEOTIDE SEQUENCE [LARGE SCALE GENOMIC DNA]</scope>
    <source>
        <strain evidence="1 2">AM-OR11-056</strain>
    </source>
</reference>
<protein>
    <recommendedName>
        <fullName evidence="3">FAD/NAD(P)-binding domain-containing protein</fullName>
    </recommendedName>
</protein>
<organism evidence="1 2">
    <name type="scientific">Rhizopogon vesiculosus</name>
    <dbReference type="NCBI Taxonomy" id="180088"/>
    <lineage>
        <taxon>Eukaryota</taxon>
        <taxon>Fungi</taxon>
        <taxon>Dikarya</taxon>
        <taxon>Basidiomycota</taxon>
        <taxon>Agaricomycotina</taxon>
        <taxon>Agaricomycetes</taxon>
        <taxon>Agaricomycetidae</taxon>
        <taxon>Boletales</taxon>
        <taxon>Suillineae</taxon>
        <taxon>Rhizopogonaceae</taxon>
        <taxon>Rhizopogon</taxon>
    </lineage>
</organism>
<dbReference type="OrthoDB" id="2690153at2759"/>
<dbReference type="AlphaFoldDB" id="A0A1J8PN24"/>
<evidence type="ECO:0008006" key="3">
    <source>
        <dbReference type="Google" id="ProtNLM"/>
    </source>
</evidence>
<dbReference type="Gene3D" id="3.50.50.60">
    <property type="entry name" value="FAD/NAD(P)-binding domain"/>
    <property type="match status" value="1"/>
</dbReference>
<proteinExistence type="predicted"/>
<dbReference type="EMBL" id="LVVM01005721">
    <property type="protein sequence ID" value="OJA09911.1"/>
    <property type="molecule type" value="Genomic_DNA"/>
</dbReference>
<evidence type="ECO:0000313" key="2">
    <source>
        <dbReference type="Proteomes" id="UP000183567"/>
    </source>
</evidence>
<sequence>MHCNHLPVLVVGAGPVGLNQTITLDSVLAGSGFIGEDGFSILGSDYDIETIAQSQQLIFEIIASMVDMDITFHKLIWATDYRANIRMVDKFSKGRVFVVGGIHCSACLLLNQLHTAANRRSVFTVQPAGLNSGLQDAISVVTTSIMTHALKTGSLEKWSNSALCMLGIHCRFSDIVLDEFATPVKGKLINPYKAFDDTHLEAGDRAPEAPKILHVYPRKFDVMTLFSLYRPWYHTVLVFASTPAAATPIFAALEAS</sequence>